<dbReference type="Pfam" id="PF00756">
    <property type="entry name" value="Esterase"/>
    <property type="match status" value="1"/>
</dbReference>
<dbReference type="PANTHER" id="PTHR48098:SF1">
    <property type="entry name" value="DIACYLGLYCEROL ACYLTRANSFERASE_MYCOLYLTRANSFERASE AG85A"/>
    <property type="match status" value="1"/>
</dbReference>
<dbReference type="Proteomes" id="UP001232973">
    <property type="component" value="Unassembled WGS sequence"/>
</dbReference>
<keyword evidence="2" id="KW-1185">Reference proteome</keyword>
<dbReference type="InterPro" id="IPR050583">
    <property type="entry name" value="Mycobacterial_A85_antigen"/>
</dbReference>
<reference evidence="1 2" key="1">
    <citation type="submission" date="2023-07" db="EMBL/GenBank/DDBJ databases">
        <title>Genomic Encyclopedia of Type Strains, Phase IV (KMG-IV): sequencing the most valuable type-strain genomes for metagenomic binning, comparative biology and taxonomic classification.</title>
        <authorList>
            <person name="Goeker M."/>
        </authorList>
    </citation>
    <scope>NUCLEOTIDE SEQUENCE [LARGE SCALE GENOMIC DNA]</scope>
    <source>
        <strain evidence="1 2">DSM 4006</strain>
    </source>
</reference>
<name>A0ABT9XKQ4_9BACL</name>
<dbReference type="Gene3D" id="3.40.50.1820">
    <property type="entry name" value="alpha/beta hydrolase"/>
    <property type="match status" value="1"/>
</dbReference>
<dbReference type="InterPro" id="IPR000801">
    <property type="entry name" value="Esterase-like"/>
</dbReference>
<protein>
    <submittedName>
        <fullName evidence="1">Enterochelin esterase-like enzyme</fullName>
    </submittedName>
</protein>
<accession>A0ABT9XKQ4</accession>
<evidence type="ECO:0000313" key="1">
    <source>
        <dbReference type="EMBL" id="MDQ0190887.1"/>
    </source>
</evidence>
<dbReference type="RefSeq" id="WP_274456535.1">
    <property type="nucleotide sequence ID" value="NZ_CP067097.1"/>
</dbReference>
<comment type="caution">
    <text evidence="1">The sequence shown here is derived from an EMBL/GenBank/DDBJ whole genome shotgun (WGS) entry which is preliminary data.</text>
</comment>
<dbReference type="PROSITE" id="PS51257">
    <property type="entry name" value="PROKAR_LIPOPROTEIN"/>
    <property type="match status" value="1"/>
</dbReference>
<proteinExistence type="predicted"/>
<dbReference type="InterPro" id="IPR029058">
    <property type="entry name" value="AB_hydrolase_fold"/>
</dbReference>
<organism evidence="1 2">
    <name type="scientific">Alicyclobacillus cycloheptanicus</name>
    <dbReference type="NCBI Taxonomy" id="1457"/>
    <lineage>
        <taxon>Bacteria</taxon>
        <taxon>Bacillati</taxon>
        <taxon>Bacillota</taxon>
        <taxon>Bacilli</taxon>
        <taxon>Bacillales</taxon>
        <taxon>Alicyclobacillaceae</taxon>
        <taxon>Alicyclobacillus</taxon>
    </lineage>
</organism>
<gene>
    <name evidence="1" type="ORF">J2S03_002754</name>
</gene>
<evidence type="ECO:0000313" key="2">
    <source>
        <dbReference type="Proteomes" id="UP001232973"/>
    </source>
</evidence>
<dbReference type="PANTHER" id="PTHR48098">
    <property type="entry name" value="ENTEROCHELIN ESTERASE-RELATED"/>
    <property type="match status" value="1"/>
</dbReference>
<dbReference type="SUPFAM" id="SSF53474">
    <property type="entry name" value="alpha/beta-Hydrolases"/>
    <property type="match status" value="1"/>
</dbReference>
<dbReference type="EMBL" id="JAUSTP010000026">
    <property type="protein sequence ID" value="MDQ0190887.1"/>
    <property type="molecule type" value="Genomic_DNA"/>
</dbReference>
<sequence length="323" mass="35182">MSGKSLVRRVLTGAAVLAAASVAAGCGLVSVISSHARTWVASLPTLQTVVSQAASTGRALTADASIRHLTLYSAALHADMKVDVYLPPGYSAAKRYPVLYLLHGKDGNQDSWMSPVFGDGIDVNLAATRMIRNHQIAPLIIVTPEIDNSYGLNTSKVRRQNVGGYSRGMYETWLDHDLIHYIDAHFSTIPTASGRYIGGYSMGGFAALHLAFTHPNLYSKAGVMSAALWVGGLPEELAWIYPTPAEQAERDPITYAEHHPLHVPVAIIEGTDDPFYYADERLAAVLRQQDTSQVIYRTYPGAHDQTFWRAHAAELLRFFAGTS</sequence>